<evidence type="ECO:0000256" key="1">
    <source>
        <dbReference type="ARBA" id="ARBA00008867"/>
    </source>
</evidence>
<evidence type="ECO:0000256" key="2">
    <source>
        <dbReference type="ARBA" id="ARBA00013203"/>
    </source>
</evidence>
<dbReference type="AlphaFoldDB" id="A0ABD1ZJX9"/>
<dbReference type="InterPro" id="IPR008271">
    <property type="entry name" value="Ser/Thr_kinase_AS"/>
</dbReference>
<comment type="caution">
    <text evidence="14">The sequence shown here is derived from an EMBL/GenBank/DDBJ whole genome shotgun (WGS) entry which is preliminary data.</text>
</comment>
<evidence type="ECO:0000256" key="4">
    <source>
        <dbReference type="ARBA" id="ARBA00022679"/>
    </source>
</evidence>
<dbReference type="GO" id="GO:0004674">
    <property type="term" value="F:protein serine/threonine kinase activity"/>
    <property type="evidence" value="ECO:0007669"/>
    <property type="project" value="UniProtKB-KW"/>
</dbReference>
<evidence type="ECO:0000256" key="9">
    <source>
        <dbReference type="ARBA" id="ARBA00049308"/>
    </source>
</evidence>
<dbReference type="PANTHER" id="PTHR24058">
    <property type="entry name" value="DUAL SPECIFICITY PROTEIN KINASE"/>
    <property type="match status" value="1"/>
</dbReference>
<evidence type="ECO:0000256" key="8">
    <source>
        <dbReference type="ARBA" id="ARBA00049003"/>
    </source>
</evidence>
<gene>
    <name evidence="14" type="ORF">R1flu_019894</name>
</gene>
<evidence type="ECO:0000256" key="10">
    <source>
        <dbReference type="ARBA" id="ARBA00051680"/>
    </source>
</evidence>
<feature type="region of interest" description="Disordered" evidence="12">
    <location>
        <begin position="171"/>
        <end position="204"/>
    </location>
</feature>
<evidence type="ECO:0000313" key="15">
    <source>
        <dbReference type="Proteomes" id="UP001605036"/>
    </source>
</evidence>
<comment type="catalytic activity">
    <reaction evidence="10">
        <text>L-tyrosyl-[protein] + ATP = O-phospho-L-tyrosyl-[protein] + ADP + H(+)</text>
        <dbReference type="Rhea" id="RHEA:10596"/>
        <dbReference type="Rhea" id="RHEA-COMP:10136"/>
        <dbReference type="Rhea" id="RHEA-COMP:20101"/>
        <dbReference type="ChEBI" id="CHEBI:15378"/>
        <dbReference type="ChEBI" id="CHEBI:30616"/>
        <dbReference type="ChEBI" id="CHEBI:46858"/>
        <dbReference type="ChEBI" id="CHEBI:61978"/>
        <dbReference type="ChEBI" id="CHEBI:456216"/>
        <dbReference type="EC" id="2.7.12.1"/>
    </reaction>
</comment>
<evidence type="ECO:0000256" key="5">
    <source>
        <dbReference type="ARBA" id="ARBA00022741"/>
    </source>
</evidence>
<name>A0ABD1ZJX9_9MARC</name>
<comment type="catalytic activity">
    <reaction evidence="8">
        <text>L-seryl-[protein] + ATP = O-phospho-L-seryl-[protein] + ADP + H(+)</text>
        <dbReference type="Rhea" id="RHEA:17989"/>
        <dbReference type="Rhea" id="RHEA-COMP:9863"/>
        <dbReference type="Rhea" id="RHEA-COMP:11604"/>
        <dbReference type="ChEBI" id="CHEBI:15378"/>
        <dbReference type="ChEBI" id="CHEBI:29999"/>
        <dbReference type="ChEBI" id="CHEBI:30616"/>
        <dbReference type="ChEBI" id="CHEBI:83421"/>
        <dbReference type="ChEBI" id="CHEBI:456216"/>
        <dbReference type="EC" id="2.7.12.1"/>
    </reaction>
</comment>
<keyword evidence="3" id="KW-0723">Serine/threonine-protein kinase</keyword>
<accession>A0ABD1ZJX9</accession>
<keyword evidence="6" id="KW-0418">Kinase</keyword>
<dbReference type="InterPro" id="IPR017441">
    <property type="entry name" value="Protein_kinase_ATP_BS"/>
</dbReference>
<keyword evidence="7 11" id="KW-0067">ATP-binding</keyword>
<dbReference type="EMBL" id="JBHFFA010000001">
    <property type="protein sequence ID" value="KAL2651766.1"/>
    <property type="molecule type" value="Genomic_DNA"/>
</dbReference>
<evidence type="ECO:0000256" key="12">
    <source>
        <dbReference type="SAM" id="MobiDB-lite"/>
    </source>
</evidence>
<dbReference type="InterPro" id="IPR011009">
    <property type="entry name" value="Kinase-like_dom_sf"/>
</dbReference>
<evidence type="ECO:0000259" key="13">
    <source>
        <dbReference type="PROSITE" id="PS50011"/>
    </source>
</evidence>
<dbReference type="Gene3D" id="3.30.10.30">
    <property type="entry name" value="DYRK"/>
    <property type="match status" value="1"/>
</dbReference>
<dbReference type="PROSITE" id="PS50011">
    <property type="entry name" value="PROTEIN_KINASE_DOM"/>
    <property type="match status" value="1"/>
</dbReference>
<feature type="region of interest" description="Disordered" evidence="12">
    <location>
        <begin position="345"/>
        <end position="364"/>
    </location>
</feature>
<protein>
    <recommendedName>
        <fullName evidence="2">dual-specificity kinase</fullName>
        <ecNumber evidence="2">2.7.12.1</ecNumber>
    </recommendedName>
</protein>
<dbReference type="PANTHER" id="PTHR24058:SF22">
    <property type="entry name" value="DUAL SPECIFICITY TYROSINE-PHOSPHORYLATION-REGULATED KINASE 4"/>
    <property type="match status" value="1"/>
</dbReference>
<dbReference type="Pfam" id="PF00069">
    <property type="entry name" value="Pkinase"/>
    <property type="match status" value="1"/>
</dbReference>
<dbReference type="EC" id="2.7.12.1" evidence="2"/>
<feature type="compositionally biased region" description="Polar residues" evidence="12">
    <location>
        <begin position="178"/>
        <end position="192"/>
    </location>
</feature>
<dbReference type="Proteomes" id="UP001605036">
    <property type="component" value="Unassembled WGS sequence"/>
</dbReference>
<dbReference type="GO" id="GO:0004712">
    <property type="term" value="F:protein serine/threonine/tyrosine kinase activity"/>
    <property type="evidence" value="ECO:0007669"/>
    <property type="project" value="UniProtKB-EC"/>
</dbReference>
<evidence type="ECO:0000256" key="6">
    <source>
        <dbReference type="ARBA" id="ARBA00022777"/>
    </source>
</evidence>
<feature type="binding site" evidence="11">
    <location>
        <position position="540"/>
    </location>
    <ligand>
        <name>ATP</name>
        <dbReference type="ChEBI" id="CHEBI:30616"/>
    </ligand>
</feature>
<evidence type="ECO:0000256" key="3">
    <source>
        <dbReference type="ARBA" id="ARBA00022527"/>
    </source>
</evidence>
<dbReference type="SUPFAM" id="SSF56112">
    <property type="entry name" value="Protein kinase-like (PK-like)"/>
    <property type="match status" value="1"/>
</dbReference>
<keyword evidence="15" id="KW-1185">Reference proteome</keyword>
<dbReference type="Gene3D" id="3.30.200.20">
    <property type="entry name" value="Phosphorylase Kinase, domain 1"/>
    <property type="match status" value="1"/>
</dbReference>
<dbReference type="PROSITE" id="PS00108">
    <property type="entry name" value="PROTEIN_KINASE_ST"/>
    <property type="match status" value="1"/>
</dbReference>
<dbReference type="PROSITE" id="PS00107">
    <property type="entry name" value="PROTEIN_KINASE_ATP"/>
    <property type="match status" value="1"/>
</dbReference>
<dbReference type="CDD" id="cd14210">
    <property type="entry name" value="PKc_DYRK"/>
    <property type="match status" value="1"/>
</dbReference>
<comment type="similarity">
    <text evidence="1">Belongs to the protein kinase superfamily. CMGC Ser/Thr protein kinase family. MNB/DYRK subfamily.</text>
</comment>
<dbReference type="InterPro" id="IPR042521">
    <property type="entry name" value="DYRK"/>
</dbReference>
<keyword evidence="4" id="KW-0808">Transferase</keyword>
<dbReference type="GO" id="GO:0005524">
    <property type="term" value="F:ATP binding"/>
    <property type="evidence" value="ECO:0007669"/>
    <property type="project" value="UniProtKB-UniRule"/>
</dbReference>
<sequence length="829" mass="92742">MGRKSAVETRCFDIANFMQNDSSRVTKTLARKGLQVKSAASKVSSFRVEGSLRKTDYKHDLPILNLAKVRRNLLEQPELAGANENGNGSAGRELELETKSVGTGHQNLFARYSTNTSDVKERRTSGALSVSDKILTNGWYAHLEGGEAGKSRGGELKNDIITILANRNPYSRERPTKRSPTGIQTSLSTHLPTSRRHRSENLSTEGSIISSCRVVNAQQEDRTNDSQVVRTTSSIFERAASEIAKQDPATWETKKSYQLNSGTTSRDSNVTVPLVTAKSSVQRKVATSHGCRGARVQSSGLDRSQPEDRTRYRLRKTVRQLLADHSNLELCRRWEDAANVEMTEMSTSAKDEIGNGQVPRSKARAPRLNLSGCDTSVPIGFGGNPVEGIQTCRATRTAAKVGSPRLALTERGALRRSSLASPSRKHDKDVVMLPASMLAAPATADMVLRQRGNYLTEYEQTEILKYSEIYYLGLNVNKIQATILQGTCNHGFDDERGDYNVVEHDHLAYRYEVLGILGKGSFGEVLKCMDHKHKAMRAVKMIRNKRRFHHQALVEVKILESLRQKARAESSNFNIVMIYESFYFRGHLCIVFALHDISLYELIKRNNFQGVSLIVIKSFASQLLATLRFLRKLQVIHCDLKPENILLQHPAMSKIKVIDFGSSCFSNEKIYTYIQSRFYRSPEVILGLSYDMMIDIWSLGCILAELYTGYPLFPGENEVEQLACMMEILGIPPTSVVEHASRKKMFFATARATIPNEIFLLKPILQSRKPDTPHRSFKQSKQNSPATMKTHLSKLASYNPAAKIFQGVDFASLLPSIGEERGQEKKKAI</sequence>
<evidence type="ECO:0000256" key="7">
    <source>
        <dbReference type="ARBA" id="ARBA00022840"/>
    </source>
</evidence>
<evidence type="ECO:0000256" key="11">
    <source>
        <dbReference type="PROSITE-ProRule" id="PRU10141"/>
    </source>
</evidence>
<dbReference type="InterPro" id="IPR000719">
    <property type="entry name" value="Prot_kinase_dom"/>
</dbReference>
<dbReference type="Gene3D" id="1.10.510.10">
    <property type="entry name" value="Transferase(Phosphotransferase) domain 1"/>
    <property type="match status" value="1"/>
</dbReference>
<reference evidence="14 15" key="1">
    <citation type="submission" date="2024-09" db="EMBL/GenBank/DDBJ databases">
        <title>Chromosome-scale assembly of Riccia fluitans.</title>
        <authorList>
            <person name="Paukszto L."/>
            <person name="Sawicki J."/>
            <person name="Karawczyk K."/>
            <person name="Piernik-Szablinska J."/>
            <person name="Szczecinska M."/>
            <person name="Mazdziarz M."/>
        </authorList>
    </citation>
    <scope>NUCLEOTIDE SEQUENCE [LARGE SCALE GENOMIC DNA]</scope>
    <source>
        <strain evidence="14">Rf_01</strain>
        <tissue evidence="14">Aerial parts of the thallus</tissue>
    </source>
</reference>
<keyword evidence="5 11" id="KW-0547">Nucleotide-binding</keyword>
<comment type="catalytic activity">
    <reaction evidence="9">
        <text>L-threonyl-[protein] + ATP = O-phospho-L-threonyl-[protein] + ADP + H(+)</text>
        <dbReference type="Rhea" id="RHEA:46608"/>
        <dbReference type="Rhea" id="RHEA-COMP:11060"/>
        <dbReference type="Rhea" id="RHEA-COMP:11605"/>
        <dbReference type="ChEBI" id="CHEBI:15378"/>
        <dbReference type="ChEBI" id="CHEBI:30013"/>
        <dbReference type="ChEBI" id="CHEBI:30616"/>
        <dbReference type="ChEBI" id="CHEBI:61977"/>
        <dbReference type="ChEBI" id="CHEBI:456216"/>
        <dbReference type="EC" id="2.7.12.1"/>
    </reaction>
</comment>
<organism evidence="14 15">
    <name type="scientific">Riccia fluitans</name>
    <dbReference type="NCBI Taxonomy" id="41844"/>
    <lineage>
        <taxon>Eukaryota</taxon>
        <taxon>Viridiplantae</taxon>
        <taxon>Streptophyta</taxon>
        <taxon>Embryophyta</taxon>
        <taxon>Marchantiophyta</taxon>
        <taxon>Marchantiopsida</taxon>
        <taxon>Marchantiidae</taxon>
        <taxon>Marchantiales</taxon>
        <taxon>Ricciaceae</taxon>
        <taxon>Riccia</taxon>
    </lineage>
</organism>
<dbReference type="InterPro" id="IPR050494">
    <property type="entry name" value="Ser_Thr_dual-spec_kinase"/>
</dbReference>
<proteinExistence type="inferred from homology"/>
<dbReference type="SMART" id="SM00220">
    <property type="entry name" value="S_TKc"/>
    <property type="match status" value="1"/>
</dbReference>
<feature type="domain" description="Protein kinase" evidence="13">
    <location>
        <begin position="511"/>
        <end position="817"/>
    </location>
</feature>
<evidence type="ECO:0000313" key="14">
    <source>
        <dbReference type="EMBL" id="KAL2651766.1"/>
    </source>
</evidence>